<evidence type="ECO:0000259" key="9">
    <source>
        <dbReference type="PROSITE" id="PS50109"/>
    </source>
</evidence>
<keyword evidence="6" id="KW-0067">ATP-binding</keyword>
<sequence length="793" mass="91138">MVKISKIALFSIMVTLLTAYLSYSILEHRMIGTDVKKDPSGKIVAVSTPVGYWGYGRILAGDIIEEIDGEPPEAFYSVKNYNVIEKASIIKLIRNQPDIPSQKITIIVDKGVSSENLLLEFILPLSAVIVFAGFSIVVYHRKWEDKAAIYLILFFLSTGLAYLSSSSSGRADPLGKLAFNATFALAPVFFLQFLHQYLIRYHERLVPRRLFVVLYWIVGVIILLGNIRALTAHNLHFFGKSPPVLFFFIILNLYIMYKIIKKFAVHRRDSLRNLFKLTLIAHMLGFLPFILLFGVPRLFGITLVAPQIASVFLFTIPAVYLYMFITRKLFDIDFVLNRILYYAILSFIPTLLITTFGISIMNHHNYSWVKWVQLFMVVYLMLTLFLLSKEYIDFRFRPNFNKNLYTFEESLHNFSGRISRVMKRADLERVLEQEILSILSVEKIIFLDFENEESPSSHHQHPSSEEITSSVISAIQSAIHKLEVGKTIALPNGICVVMGRKGSIFHLLWLDDKVNKSKYNLDELDWLKTLANYSAIVYENLYLIESLLEDLELEFQKPRETSSWAMRLIFNLSETERRRLAADLHDSALQDQLIWYRKLEAIMLDHNLPTGLQQELEDVREGLLDVIHQIRETCNEMRPPLLKELGIVEALGQLFEQAQVRSNYKIDFQVQGHISEMNDEKTLTLFRIVQELLRNANKHAKASVVRIRLEQQEEAIELVYKDNGIGMDFTTLNDSYQHMGLSGIQERVRSLEGDISLYSIIGEGLEVHIALPLEPAIIAREGENKLDDKDLVG</sequence>
<evidence type="ECO:0000256" key="5">
    <source>
        <dbReference type="ARBA" id="ARBA00022777"/>
    </source>
</evidence>
<feature type="transmembrane region" description="Helical" evidence="8">
    <location>
        <begin position="7"/>
        <end position="26"/>
    </location>
</feature>
<keyword evidence="4" id="KW-0547">Nucleotide-binding</keyword>
<dbReference type="Pfam" id="PF02518">
    <property type="entry name" value="HATPase_c"/>
    <property type="match status" value="1"/>
</dbReference>
<evidence type="ECO:0000256" key="2">
    <source>
        <dbReference type="ARBA" id="ARBA00012438"/>
    </source>
</evidence>
<keyword evidence="11" id="KW-1185">Reference proteome</keyword>
<feature type="transmembrane region" description="Helical" evidence="8">
    <location>
        <begin position="277"/>
        <end position="295"/>
    </location>
</feature>
<dbReference type="PROSITE" id="PS50109">
    <property type="entry name" value="HIS_KIN"/>
    <property type="match status" value="1"/>
</dbReference>
<feature type="transmembrane region" description="Helical" evidence="8">
    <location>
        <begin position="237"/>
        <end position="257"/>
    </location>
</feature>
<feature type="domain" description="Histidine kinase" evidence="9">
    <location>
        <begin position="685"/>
        <end position="775"/>
    </location>
</feature>
<name>A0A850ED45_9BACL</name>
<comment type="caution">
    <text evidence="10">The sequence shown here is derived from an EMBL/GenBank/DDBJ whole genome shotgun (WGS) entry which is preliminary data.</text>
</comment>
<dbReference type="InterPro" id="IPR036890">
    <property type="entry name" value="HATPase_C_sf"/>
</dbReference>
<keyword evidence="5 10" id="KW-0418">Kinase</keyword>
<evidence type="ECO:0000256" key="7">
    <source>
        <dbReference type="ARBA" id="ARBA00023012"/>
    </source>
</evidence>
<proteinExistence type="predicted"/>
<evidence type="ECO:0000256" key="6">
    <source>
        <dbReference type="ARBA" id="ARBA00022840"/>
    </source>
</evidence>
<evidence type="ECO:0000313" key="10">
    <source>
        <dbReference type="EMBL" id="NUU59125.1"/>
    </source>
</evidence>
<dbReference type="CDD" id="cd16917">
    <property type="entry name" value="HATPase_UhpB-NarQ-NarX-like"/>
    <property type="match status" value="1"/>
</dbReference>
<feature type="transmembrane region" description="Helical" evidence="8">
    <location>
        <begin position="210"/>
        <end position="231"/>
    </location>
</feature>
<gene>
    <name evidence="10" type="ORF">HPT30_01840</name>
</gene>
<dbReference type="Proteomes" id="UP000564806">
    <property type="component" value="Unassembled WGS sequence"/>
</dbReference>
<dbReference type="SMART" id="SM00387">
    <property type="entry name" value="HATPase_c"/>
    <property type="match status" value="1"/>
</dbReference>
<dbReference type="InterPro" id="IPR003594">
    <property type="entry name" value="HATPase_dom"/>
</dbReference>
<dbReference type="PANTHER" id="PTHR24421:SF60">
    <property type="entry name" value="SENSOR HISTIDINE KINASE COMP"/>
    <property type="match status" value="1"/>
</dbReference>
<dbReference type="GO" id="GO:0005524">
    <property type="term" value="F:ATP binding"/>
    <property type="evidence" value="ECO:0007669"/>
    <property type="project" value="UniProtKB-KW"/>
</dbReference>
<dbReference type="InterPro" id="IPR005467">
    <property type="entry name" value="His_kinase_dom"/>
</dbReference>
<dbReference type="GO" id="GO:0046983">
    <property type="term" value="F:protein dimerization activity"/>
    <property type="evidence" value="ECO:0007669"/>
    <property type="project" value="InterPro"/>
</dbReference>
<evidence type="ECO:0000256" key="1">
    <source>
        <dbReference type="ARBA" id="ARBA00000085"/>
    </source>
</evidence>
<dbReference type="EMBL" id="JABWCS010000178">
    <property type="protein sequence ID" value="NUU59125.1"/>
    <property type="molecule type" value="Genomic_DNA"/>
</dbReference>
<feature type="transmembrane region" description="Helical" evidence="8">
    <location>
        <begin position="177"/>
        <end position="198"/>
    </location>
</feature>
<keyword evidence="8" id="KW-0812">Transmembrane</keyword>
<feature type="transmembrane region" description="Helical" evidence="8">
    <location>
        <begin position="307"/>
        <end position="327"/>
    </location>
</feature>
<feature type="transmembrane region" description="Helical" evidence="8">
    <location>
        <begin position="121"/>
        <end position="140"/>
    </location>
</feature>
<dbReference type="SUPFAM" id="SSF55874">
    <property type="entry name" value="ATPase domain of HSP90 chaperone/DNA topoisomerase II/histidine kinase"/>
    <property type="match status" value="1"/>
</dbReference>
<dbReference type="EC" id="2.7.13.3" evidence="2"/>
<reference evidence="10" key="1">
    <citation type="submission" date="2020-06" db="EMBL/GenBank/DDBJ databases">
        <title>Paenibacillus sp. nov., isolated from soil.</title>
        <authorList>
            <person name="Seo Y.L."/>
        </authorList>
    </citation>
    <scope>NUCLEOTIDE SEQUENCE [LARGE SCALE GENOMIC DNA]</scope>
    <source>
        <strain evidence="10">JW14</strain>
    </source>
</reference>
<dbReference type="GO" id="GO:0000155">
    <property type="term" value="F:phosphorelay sensor kinase activity"/>
    <property type="evidence" value="ECO:0007669"/>
    <property type="project" value="InterPro"/>
</dbReference>
<keyword evidence="3" id="KW-0808">Transferase</keyword>
<dbReference type="InterPro" id="IPR050482">
    <property type="entry name" value="Sensor_HK_TwoCompSys"/>
</dbReference>
<feature type="transmembrane region" description="Helical" evidence="8">
    <location>
        <begin position="368"/>
        <end position="387"/>
    </location>
</feature>
<keyword evidence="8" id="KW-0472">Membrane</keyword>
<evidence type="ECO:0000256" key="3">
    <source>
        <dbReference type="ARBA" id="ARBA00022679"/>
    </source>
</evidence>
<accession>A0A850ED45</accession>
<dbReference type="GO" id="GO:0016020">
    <property type="term" value="C:membrane"/>
    <property type="evidence" value="ECO:0007669"/>
    <property type="project" value="InterPro"/>
</dbReference>
<dbReference type="Gene3D" id="3.30.565.10">
    <property type="entry name" value="Histidine kinase-like ATPase, C-terminal domain"/>
    <property type="match status" value="1"/>
</dbReference>
<dbReference type="Pfam" id="PF07730">
    <property type="entry name" value="HisKA_3"/>
    <property type="match status" value="1"/>
</dbReference>
<feature type="transmembrane region" description="Helical" evidence="8">
    <location>
        <begin position="147"/>
        <end position="165"/>
    </location>
</feature>
<feature type="transmembrane region" description="Helical" evidence="8">
    <location>
        <begin position="339"/>
        <end position="362"/>
    </location>
</feature>
<dbReference type="InterPro" id="IPR011712">
    <property type="entry name" value="Sig_transdc_His_kin_sub3_dim/P"/>
</dbReference>
<dbReference type="RefSeq" id="WP_175369827.1">
    <property type="nucleotide sequence ID" value="NZ_JABWCS010000178.1"/>
</dbReference>
<organism evidence="10 11">
    <name type="scientific">Paenibacillus agri</name>
    <dbReference type="NCBI Taxonomy" id="2744309"/>
    <lineage>
        <taxon>Bacteria</taxon>
        <taxon>Bacillati</taxon>
        <taxon>Bacillota</taxon>
        <taxon>Bacilli</taxon>
        <taxon>Bacillales</taxon>
        <taxon>Paenibacillaceae</taxon>
        <taxon>Paenibacillus</taxon>
    </lineage>
</organism>
<dbReference type="AlphaFoldDB" id="A0A850ED45"/>
<comment type="catalytic activity">
    <reaction evidence="1">
        <text>ATP + protein L-histidine = ADP + protein N-phospho-L-histidine.</text>
        <dbReference type="EC" id="2.7.13.3"/>
    </reaction>
</comment>
<keyword evidence="7" id="KW-0902">Two-component regulatory system</keyword>
<evidence type="ECO:0000313" key="11">
    <source>
        <dbReference type="Proteomes" id="UP000564806"/>
    </source>
</evidence>
<evidence type="ECO:0000256" key="8">
    <source>
        <dbReference type="SAM" id="Phobius"/>
    </source>
</evidence>
<dbReference type="PANTHER" id="PTHR24421">
    <property type="entry name" value="NITRATE/NITRITE SENSOR PROTEIN NARX-RELATED"/>
    <property type="match status" value="1"/>
</dbReference>
<evidence type="ECO:0000256" key="4">
    <source>
        <dbReference type="ARBA" id="ARBA00022741"/>
    </source>
</evidence>
<keyword evidence="8" id="KW-1133">Transmembrane helix</keyword>
<protein>
    <recommendedName>
        <fullName evidence="2">histidine kinase</fullName>
        <ecNumber evidence="2">2.7.13.3</ecNumber>
    </recommendedName>
</protein>